<evidence type="ECO:0000256" key="3">
    <source>
        <dbReference type="SAM" id="Coils"/>
    </source>
</evidence>
<gene>
    <name evidence="4" type="ORF">Bealeia1_00425</name>
</gene>
<dbReference type="Pfam" id="PF02575">
    <property type="entry name" value="YbaB_DNA_bd"/>
    <property type="match status" value="1"/>
</dbReference>
<dbReference type="PANTHER" id="PTHR33449:SF1">
    <property type="entry name" value="NUCLEOID-ASSOCIATED PROTEIN YBAB"/>
    <property type="match status" value="1"/>
</dbReference>
<keyword evidence="5" id="KW-1185">Reference proteome</keyword>
<keyword evidence="3" id="KW-0175">Coiled coil</keyword>
<sequence length="108" mass="11320">MFGNIGDLMKKAQKMQKDMADVQDKLGELTVEGSAGGGMVKVVLSGKGDLKSLKIDPTLVDPSEIEMLEDLIIAAVNDGKSKAEALGAEEMKKITGGLKLPGGMSLPF</sequence>
<protein>
    <recommendedName>
        <fullName evidence="2">Nucleoid-associated protein Bealeia1_00425</fullName>
    </recommendedName>
</protein>
<dbReference type="SUPFAM" id="SSF82607">
    <property type="entry name" value="YbaB-like"/>
    <property type="match status" value="1"/>
</dbReference>
<comment type="subcellular location">
    <subcellularLocation>
        <location evidence="2">Cytoplasm</location>
        <location evidence="2">Nucleoid</location>
    </subcellularLocation>
</comment>
<dbReference type="PIRSF" id="PIRSF004555">
    <property type="entry name" value="UCP004555"/>
    <property type="match status" value="1"/>
</dbReference>
<feature type="coiled-coil region" evidence="3">
    <location>
        <begin position="5"/>
        <end position="32"/>
    </location>
</feature>
<evidence type="ECO:0000313" key="4">
    <source>
        <dbReference type="EMBL" id="WVX66249.1"/>
    </source>
</evidence>
<dbReference type="InterPro" id="IPR036894">
    <property type="entry name" value="YbaB-like_sf"/>
</dbReference>
<keyword evidence="1 2" id="KW-0238">DNA-binding</keyword>
<dbReference type="NCBIfam" id="TIGR00103">
    <property type="entry name" value="DNA_YbaB_EbfC"/>
    <property type="match status" value="1"/>
</dbReference>
<evidence type="ECO:0000256" key="1">
    <source>
        <dbReference type="ARBA" id="ARBA00023125"/>
    </source>
</evidence>
<reference evidence="4 5" key="1">
    <citation type="journal article" date="2024" name="Environ. Microbiol.">
        <title>Novel evolutionary insights on the interactions of the Holosporales (Alphaproteobacteria) with eukaryotic hosts from comparative genomics.</title>
        <authorList>
            <person name="Giovannini M."/>
            <person name="Petroni G."/>
            <person name="Castelli M."/>
        </authorList>
    </citation>
    <scope>NUCLEOTIDE SEQUENCE [LARGE SCALE GENOMIC DNA]</scope>
    <source>
        <strain evidence="4 5">US_Bl 15I1</strain>
    </source>
</reference>
<name>A0ABZ2C1B2_9PROT</name>
<dbReference type="HAMAP" id="MF_00274">
    <property type="entry name" value="DNA_YbaB_EbfC"/>
    <property type="match status" value="1"/>
</dbReference>
<accession>A0ABZ2C1B2</accession>
<evidence type="ECO:0000256" key="2">
    <source>
        <dbReference type="HAMAP-Rule" id="MF_00274"/>
    </source>
</evidence>
<comment type="similarity">
    <text evidence="2">Belongs to the YbaB/EbfC family.</text>
</comment>
<keyword evidence="2" id="KW-0963">Cytoplasm</keyword>
<organism evidence="4 5">
    <name type="scientific">Candidatus Bealeia paramacronuclearis</name>
    <dbReference type="NCBI Taxonomy" id="1921001"/>
    <lineage>
        <taxon>Bacteria</taxon>
        <taxon>Pseudomonadati</taxon>
        <taxon>Pseudomonadota</taxon>
        <taxon>Alphaproteobacteria</taxon>
        <taxon>Holosporales</taxon>
        <taxon>Holosporaceae</taxon>
        <taxon>Candidatus Bealeia</taxon>
    </lineage>
</organism>
<proteinExistence type="inferred from homology"/>
<dbReference type="Gene3D" id="3.30.1310.10">
    <property type="entry name" value="Nucleoid-associated protein YbaB-like domain"/>
    <property type="match status" value="1"/>
</dbReference>
<dbReference type="RefSeq" id="WP_331255134.1">
    <property type="nucleotide sequence ID" value="NZ_CP133270.1"/>
</dbReference>
<evidence type="ECO:0000313" key="5">
    <source>
        <dbReference type="Proteomes" id="UP001330434"/>
    </source>
</evidence>
<dbReference type="PANTHER" id="PTHR33449">
    <property type="entry name" value="NUCLEOID-ASSOCIATED PROTEIN YBAB"/>
    <property type="match status" value="1"/>
</dbReference>
<comment type="function">
    <text evidence="2">Binds to DNA and alters its conformation. May be involved in regulation of gene expression, nucleoid organization and DNA protection.</text>
</comment>
<dbReference type="Proteomes" id="UP001330434">
    <property type="component" value="Chromosome"/>
</dbReference>
<comment type="subunit">
    <text evidence="2">Homodimer.</text>
</comment>
<dbReference type="EMBL" id="CP133270">
    <property type="protein sequence ID" value="WVX66249.1"/>
    <property type="molecule type" value="Genomic_DNA"/>
</dbReference>
<dbReference type="InterPro" id="IPR004401">
    <property type="entry name" value="YbaB/EbfC"/>
</dbReference>